<feature type="coiled-coil region" evidence="1">
    <location>
        <begin position="283"/>
        <end position="353"/>
    </location>
</feature>
<keyword evidence="2" id="KW-1133">Transmembrane helix</keyword>
<evidence type="ECO:0000313" key="3">
    <source>
        <dbReference type="EMBL" id="CAB5384117.1"/>
    </source>
</evidence>
<evidence type="ECO:0000313" key="7">
    <source>
        <dbReference type="Proteomes" id="UP000232688"/>
    </source>
</evidence>
<evidence type="ECO:0000313" key="5">
    <source>
        <dbReference type="EMBL" id="PKC07793.1"/>
    </source>
</evidence>
<reference evidence="5 8" key="2">
    <citation type="submission" date="2017-09" db="EMBL/GenBank/DDBJ databases">
        <title>Extensive intraspecific genome diversity in a model arbuscular mycorrhizal fungus.</title>
        <authorList>
            <person name="Chen E.C."/>
            <person name="Morin E."/>
            <person name="Beaudet D."/>
            <person name="Noel J."/>
            <person name="Ndikumana S."/>
            <person name="Charron P."/>
            <person name="St-Onge C."/>
            <person name="Giorgi J."/>
            <person name="Grigoriev I.V."/>
            <person name="Roux C."/>
            <person name="Martin F.M."/>
            <person name="Corradi N."/>
        </authorList>
    </citation>
    <scope>NUCLEOTIDE SEQUENCE [LARGE SCALE GENOMIC DNA]</scope>
    <source>
        <strain evidence="5 8">A5</strain>
    </source>
</reference>
<gene>
    <name evidence="3" type="ORF">CHRIB12_LOCUS18734</name>
    <name evidence="6" type="ORF">RhiirA1_449380</name>
    <name evidence="5" type="ORF">RhiirA5_417740</name>
    <name evidence="4" type="ORF">RhiirA5_427172</name>
</gene>
<reference evidence="5 8" key="1">
    <citation type="submission" date="2016-04" db="EMBL/GenBank/DDBJ databases">
        <title>Genome analyses suggest a sexual origin of heterokaryosis in a supposedly ancient asexual fungus.</title>
        <authorList>
            <person name="Ropars J."/>
            <person name="Sedzielewska K."/>
            <person name="Noel J."/>
            <person name="Charron P."/>
            <person name="Farinelli L."/>
            <person name="Marton T."/>
            <person name="Kruger M."/>
            <person name="Pelin A."/>
            <person name="Brachmann A."/>
            <person name="Corradi N."/>
        </authorList>
    </citation>
    <scope>NUCLEOTIDE SEQUENCE [LARGE SCALE GENOMIC DNA]</scope>
    <source>
        <strain evidence="5 8">A5</strain>
    </source>
</reference>
<comment type="caution">
    <text evidence="5">The sequence shown here is derived from an EMBL/GenBank/DDBJ whole genome shotgun (WGS) entry which is preliminary data.</text>
</comment>
<evidence type="ECO:0000313" key="4">
    <source>
        <dbReference type="EMBL" id="PKC01139.1"/>
    </source>
</evidence>
<protein>
    <submittedName>
        <fullName evidence="5">Uncharacterized protein</fullName>
    </submittedName>
</protein>
<reference evidence="6 7" key="4">
    <citation type="submission" date="2017-10" db="EMBL/GenBank/DDBJ databases">
        <title>Genome analyses suggest a sexual origin of heterokaryosis in a supposedly ancient asexual fungus.</title>
        <authorList>
            <person name="Corradi N."/>
            <person name="Sedzielewska K."/>
            <person name="Noel J."/>
            <person name="Charron P."/>
            <person name="Farinelli L."/>
            <person name="Marton T."/>
            <person name="Kruger M."/>
            <person name="Pelin A."/>
            <person name="Brachmann A."/>
            <person name="Corradi N."/>
        </authorList>
    </citation>
    <scope>NUCLEOTIDE SEQUENCE [LARGE SCALE GENOMIC DNA]</scope>
    <source>
        <strain evidence="6 7">A1</strain>
    </source>
</reference>
<feature type="transmembrane region" description="Helical" evidence="2">
    <location>
        <begin position="43"/>
        <end position="63"/>
    </location>
</feature>
<evidence type="ECO:0000313" key="8">
    <source>
        <dbReference type="Proteomes" id="UP000232722"/>
    </source>
</evidence>
<dbReference type="VEuPathDB" id="FungiDB:RhiirFUN_006330"/>
<feature type="transmembrane region" description="Helical" evidence="2">
    <location>
        <begin position="78"/>
        <end position="95"/>
    </location>
</feature>
<dbReference type="AlphaFoldDB" id="A0A2N0PLS8"/>
<sequence>MSSPYDPADDAIDTVLSGLLPALIFGMFSGFESEKKKKISFINIFDDLIIFGSIVAFPLYSGFEWLQYDNEDLNKPGFLLFLIVFAIISYLFFLFRFQIINYPIMKYFCLPIYSTYFFIISLGLLLSLGYSNILNINRPPNSQDPNFISDYCIKNFGFSKCKILKIMNDIISCYSTIVLLFHFSSFIIIVIANRKKFKVPRKVLKVLKVLKWFHMISLTVYPAIISGYLLSNNPRTTKIAFGITSISFTRLVNHFGDKPEEINTAVSTYLNFNYNNESQIKSIEKLTENFESIEILTEEVEKLTSKIKKKMIEVKKWTDETKVQNEVTEEPKNEIEAEEEQRIEIKIKNLTKELTEKIPKLRNEKINEIENLIKGLADTCKQNVEIKISDQPVPTEEILSNLRKEIIEIEILKDEITWQLENMKKLKEEIIKKTN</sequence>
<evidence type="ECO:0000313" key="6">
    <source>
        <dbReference type="EMBL" id="PKC74968.1"/>
    </source>
</evidence>
<reference evidence="3" key="5">
    <citation type="submission" date="2020-05" db="EMBL/GenBank/DDBJ databases">
        <authorList>
            <person name="Rincon C."/>
            <person name="Sanders R I."/>
            <person name="Robbins C."/>
            <person name="Chaturvedi A."/>
        </authorList>
    </citation>
    <scope>NUCLEOTIDE SEQUENCE</scope>
    <source>
        <strain evidence="3">CHB12</strain>
    </source>
</reference>
<feature type="transmembrane region" description="Helical" evidence="2">
    <location>
        <begin position="212"/>
        <end position="230"/>
    </location>
</feature>
<dbReference type="Proteomes" id="UP000684084">
    <property type="component" value="Unassembled WGS sequence"/>
</dbReference>
<feature type="transmembrane region" description="Helical" evidence="2">
    <location>
        <begin position="107"/>
        <end position="130"/>
    </location>
</feature>
<dbReference type="Proteomes" id="UP000232722">
    <property type="component" value="Unassembled WGS sequence"/>
</dbReference>
<dbReference type="VEuPathDB" id="FungiDB:FUN_012821"/>
<feature type="transmembrane region" description="Helical" evidence="2">
    <location>
        <begin position="12"/>
        <end position="31"/>
    </location>
</feature>
<dbReference type="EMBL" id="LLXH01000036">
    <property type="protein sequence ID" value="PKC74968.1"/>
    <property type="molecule type" value="Genomic_DNA"/>
</dbReference>
<keyword evidence="2" id="KW-0472">Membrane</keyword>
<feature type="transmembrane region" description="Helical" evidence="2">
    <location>
        <begin position="174"/>
        <end position="192"/>
    </location>
</feature>
<proteinExistence type="predicted"/>
<reference evidence="6 7" key="3">
    <citation type="submission" date="2017-10" db="EMBL/GenBank/DDBJ databases">
        <title>Extensive intraspecific genome diversity in a model arbuscular mycorrhizal fungus.</title>
        <authorList>
            <person name="Chen E.C.H."/>
            <person name="Morin E."/>
            <person name="Baudet D."/>
            <person name="Noel J."/>
            <person name="Ndikumana S."/>
            <person name="Charron P."/>
            <person name="St-Onge C."/>
            <person name="Giorgi J."/>
            <person name="Grigoriev I.V."/>
            <person name="Roux C."/>
            <person name="Martin F.M."/>
            <person name="Corradi N."/>
        </authorList>
    </citation>
    <scope>NUCLEOTIDE SEQUENCE [LARGE SCALE GENOMIC DNA]</scope>
    <source>
        <strain evidence="6 7">A1</strain>
    </source>
</reference>
<accession>A0A2N0PLS8</accession>
<dbReference type="Proteomes" id="UP000232688">
    <property type="component" value="Unassembled WGS sequence"/>
</dbReference>
<evidence type="ECO:0000256" key="1">
    <source>
        <dbReference type="SAM" id="Coils"/>
    </source>
</evidence>
<evidence type="ECO:0000256" key="2">
    <source>
        <dbReference type="SAM" id="Phobius"/>
    </source>
</evidence>
<organism evidence="5 8">
    <name type="scientific">Rhizophagus irregularis</name>
    <dbReference type="NCBI Taxonomy" id="588596"/>
    <lineage>
        <taxon>Eukaryota</taxon>
        <taxon>Fungi</taxon>
        <taxon>Fungi incertae sedis</taxon>
        <taxon>Mucoromycota</taxon>
        <taxon>Glomeromycotina</taxon>
        <taxon>Glomeromycetes</taxon>
        <taxon>Glomerales</taxon>
        <taxon>Glomeraceae</taxon>
        <taxon>Rhizophagus</taxon>
    </lineage>
</organism>
<dbReference type="EMBL" id="LLXJ01000604">
    <property type="protein sequence ID" value="PKC07793.1"/>
    <property type="molecule type" value="Genomic_DNA"/>
</dbReference>
<dbReference type="VEuPathDB" id="FungiDB:RhiirA1_449380"/>
<keyword evidence="1" id="KW-0175">Coiled coil</keyword>
<dbReference type="OrthoDB" id="2447777at2759"/>
<dbReference type="EMBL" id="CAGKOT010000050">
    <property type="protein sequence ID" value="CAB5384117.1"/>
    <property type="molecule type" value="Genomic_DNA"/>
</dbReference>
<name>A0A2N0PLS8_9GLOM</name>
<dbReference type="EMBL" id="LLXJ01001688">
    <property type="protein sequence ID" value="PKC01139.1"/>
    <property type="molecule type" value="Genomic_DNA"/>
</dbReference>
<keyword evidence="2" id="KW-0812">Transmembrane</keyword>